<dbReference type="Pfam" id="PF02368">
    <property type="entry name" value="Big_2"/>
    <property type="match status" value="1"/>
</dbReference>
<evidence type="ECO:0000256" key="2">
    <source>
        <dbReference type="ARBA" id="ARBA00022737"/>
    </source>
</evidence>
<gene>
    <name evidence="5" type="ORF">P0Y55_16465</name>
</gene>
<feature type="compositionally biased region" description="Pro residues" evidence="3">
    <location>
        <begin position="666"/>
        <end position="680"/>
    </location>
</feature>
<dbReference type="InterPro" id="IPR001119">
    <property type="entry name" value="SLH_dom"/>
</dbReference>
<dbReference type="InterPro" id="IPR008969">
    <property type="entry name" value="CarboxyPept-like_regulatory"/>
</dbReference>
<dbReference type="PANTHER" id="PTHR45982">
    <property type="entry name" value="REGULATOR OF CHROMOSOME CONDENSATION"/>
    <property type="match status" value="1"/>
</dbReference>
<accession>A0AA95JFS7</accession>
<dbReference type="AlphaFoldDB" id="A0AA95JFS7"/>
<evidence type="ECO:0000313" key="5">
    <source>
        <dbReference type="EMBL" id="WEK54130.1"/>
    </source>
</evidence>
<name>A0AA95JFS7_9BACL</name>
<evidence type="ECO:0000256" key="3">
    <source>
        <dbReference type="SAM" id="MobiDB-lite"/>
    </source>
</evidence>
<dbReference type="PANTHER" id="PTHR45982:SF1">
    <property type="entry name" value="REGULATOR OF CHROMOSOME CONDENSATION"/>
    <property type="match status" value="1"/>
</dbReference>
<dbReference type="SUPFAM" id="SSF50985">
    <property type="entry name" value="RCC1/BLIP-II"/>
    <property type="match status" value="2"/>
</dbReference>
<sequence>MKDRSLKIFSLIVIVSLFLAGFPNFSVASSVALNQATYQSSNLAASASVTSVAVGGRHSIALKNDGTVWTWGYNSNGQLGDGTMTDRSTPVHVTGVNGIIAISGGDEYTVALKNDGTVWTWGLNTSGQLGDGTTSNRSAPVQVLGLKGIIAIAGGSTHTTALKDDGTVWAWGTGYLGDGAVSVRTTPVQVSGLSRITAIACSRFHTIALKDDGTVWFWGQVIFNYNRGDMYESSLPVKVPGLNGLTAIASGYEHMIHLKNDGTVWTWGSYEYGQLGDGMISRGTNPVQVSDLSGVATIGGGGLSTIALKNDGTVWTWGFNYYGQLGDGTHLTKSTPVQVTGLSGITAIDISGSHAITLKNDGTIWTWGENEKGQLGTGNTSYTSSVPVQVQWSASPEPSLTGITLDSTSYTLVKGNSHQTIVTAHYSDNTTQTITDQADYRSSNLAAATVNTAGLVSGENAGQSNITVSYLGQSATASVNVSDPPTEGYLYGVIIDTGTNAPAPGLTLTFRKGINVTDGPVVATITSVTGDYDITLPYGDYTAVITGDNYEPSMIVATVNKLTNSKNGTITRKPESLSGYLYGVIIDTGTNAPAPGLTLTFRKGINVTDGPVVATITSATGDYDVTLPYGDYTAVITGDNYEPSMIVATVNRPTNSKNGTITPVGSSPPSPPVASTPPGPPTLLPSVWLTGNQPYISWNQAVRTEQNNGRIQIRLDASSVMSLIDHAPPDTALYTIGVDVTGSAIFEIPSSLAKAAYEKAGCSGWILVLTETGSYTLPLQVLNANEGLEDGAVTRIEVSPTEQPESSRIISAAEKAQVTLLPAPATTFSLTITHEGKAKTIKDFGDFYVERSIRLGDKENLFPPQPLMPGIFLFDQERGSFQFTPARLVNDENGTVHAIIRSTGNSTYVAGYKKVSFHDIGSHWAESAINKLASKGLISGTRQNRFEPDEPVTRAEFTALLVRGLGLQDQKVSGSFSDVKANNWYSNEVLIAEQKKLVSGHNDAFRPNDKLTREEMAVMIARALEYAAPTRIFPLADLDSFTDADRISDWARWSFRISVVNGILIGTSQRSLDPTGTCTRAQAVIVLERMLRTLALSD</sequence>
<evidence type="ECO:0000313" key="6">
    <source>
        <dbReference type="Proteomes" id="UP001178662"/>
    </source>
</evidence>
<dbReference type="Proteomes" id="UP001178662">
    <property type="component" value="Chromosome"/>
</dbReference>
<dbReference type="PROSITE" id="PS50012">
    <property type="entry name" value="RCC1_3"/>
    <property type="match status" value="7"/>
</dbReference>
<dbReference type="GO" id="GO:0005085">
    <property type="term" value="F:guanyl-nucleotide exchange factor activity"/>
    <property type="evidence" value="ECO:0007669"/>
    <property type="project" value="TreeGrafter"/>
</dbReference>
<feature type="domain" description="SLH" evidence="4">
    <location>
        <begin position="912"/>
        <end position="975"/>
    </location>
</feature>
<dbReference type="Pfam" id="PF25390">
    <property type="entry name" value="WD40_RLD"/>
    <property type="match status" value="1"/>
</dbReference>
<dbReference type="PROSITE" id="PS51272">
    <property type="entry name" value="SLH"/>
    <property type="match status" value="3"/>
</dbReference>
<evidence type="ECO:0000259" key="4">
    <source>
        <dbReference type="PROSITE" id="PS51272"/>
    </source>
</evidence>
<feature type="domain" description="SLH" evidence="4">
    <location>
        <begin position="976"/>
        <end position="1034"/>
    </location>
</feature>
<dbReference type="SUPFAM" id="SSF49464">
    <property type="entry name" value="Carboxypeptidase regulatory domain-like"/>
    <property type="match status" value="2"/>
</dbReference>
<dbReference type="InterPro" id="IPR058923">
    <property type="entry name" value="RCC1-like_dom"/>
</dbReference>
<dbReference type="GO" id="GO:0005737">
    <property type="term" value="C:cytoplasm"/>
    <property type="evidence" value="ECO:0007669"/>
    <property type="project" value="TreeGrafter"/>
</dbReference>
<organism evidence="5 6">
    <name type="scientific">Candidatus Cohnella colombiensis</name>
    <dbReference type="NCBI Taxonomy" id="3121368"/>
    <lineage>
        <taxon>Bacteria</taxon>
        <taxon>Bacillati</taxon>
        <taxon>Bacillota</taxon>
        <taxon>Bacilli</taxon>
        <taxon>Bacillales</taxon>
        <taxon>Paenibacillaceae</taxon>
        <taxon>Cohnella</taxon>
    </lineage>
</organism>
<dbReference type="Pfam" id="PF00395">
    <property type="entry name" value="SLH"/>
    <property type="match status" value="2"/>
</dbReference>
<keyword evidence="6" id="KW-1185">Reference proteome</keyword>
<protein>
    <submittedName>
        <fullName evidence="5">S-layer homology domain-containing protein</fullName>
    </submittedName>
</protein>
<keyword evidence="1" id="KW-0344">Guanine-nucleotide releasing factor</keyword>
<dbReference type="PRINTS" id="PR00633">
    <property type="entry name" value="RCCNDNSATION"/>
</dbReference>
<dbReference type="Gene3D" id="2.130.10.30">
    <property type="entry name" value="Regulator of chromosome condensation 1/beta-lactamase-inhibitor protein II"/>
    <property type="match status" value="2"/>
</dbReference>
<dbReference type="SUPFAM" id="SSF49373">
    <property type="entry name" value="Invasin/intimin cell-adhesion fragments"/>
    <property type="match status" value="1"/>
</dbReference>
<keyword evidence="2" id="KW-0677">Repeat</keyword>
<dbReference type="InterPro" id="IPR051553">
    <property type="entry name" value="Ran_GTPase-activating"/>
</dbReference>
<dbReference type="InterPro" id="IPR008964">
    <property type="entry name" value="Invasin/intimin_cell_adhesion"/>
</dbReference>
<dbReference type="EMBL" id="CP119317">
    <property type="protein sequence ID" value="WEK54130.1"/>
    <property type="molecule type" value="Genomic_DNA"/>
</dbReference>
<dbReference type="InterPro" id="IPR000408">
    <property type="entry name" value="Reg_chr_condens"/>
</dbReference>
<feature type="region of interest" description="Disordered" evidence="3">
    <location>
        <begin position="653"/>
        <end position="680"/>
    </location>
</feature>
<evidence type="ECO:0000256" key="1">
    <source>
        <dbReference type="ARBA" id="ARBA00022658"/>
    </source>
</evidence>
<reference evidence="5" key="1">
    <citation type="submission" date="2023-03" db="EMBL/GenBank/DDBJ databases">
        <title>Andean soil-derived lignocellulolytic bacterial consortium as a source of novel taxa and putative plastic-active enzymes.</title>
        <authorList>
            <person name="Diaz-Garcia L."/>
            <person name="Chuvochina M."/>
            <person name="Feuerriegel G."/>
            <person name="Bunk B."/>
            <person name="Sproer C."/>
            <person name="Streit W.R."/>
            <person name="Rodriguez L.M."/>
            <person name="Overmann J."/>
            <person name="Jimenez D.J."/>
        </authorList>
    </citation>
    <scope>NUCLEOTIDE SEQUENCE</scope>
    <source>
        <strain evidence="5">MAG 2441</strain>
    </source>
</reference>
<dbReference type="SMART" id="SM00635">
    <property type="entry name" value="BID_2"/>
    <property type="match status" value="1"/>
</dbReference>
<proteinExistence type="predicted"/>
<dbReference type="InterPro" id="IPR003343">
    <property type="entry name" value="Big_2"/>
</dbReference>
<dbReference type="InterPro" id="IPR009091">
    <property type="entry name" value="RCC1/BLIP-II"/>
</dbReference>
<dbReference type="Pfam" id="PF00415">
    <property type="entry name" value="RCC1"/>
    <property type="match status" value="2"/>
</dbReference>
<feature type="domain" description="SLH" evidence="4">
    <location>
        <begin position="1038"/>
        <end position="1098"/>
    </location>
</feature>